<dbReference type="SUPFAM" id="SSF51735">
    <property type="entry name" value="NAD(P)-binding Rossmann-fold domains"/>
    <property type="match status" value="1"/>
</dbReference>
<dbReference type="EMBL" id="FNYD01000005">
    <property type="protein sequence ID" value="SEJ58375.1"/>
    <property type="molecule type" value="Genomic_DNA"/>
</dbReference>
<dbReference type="Pfam" id="PF08240">
    <property type="entry name" value="ADH_N"/>
    <property type="match status" value="1"/>
</dbReference>
<dbReference type="GO" id="GO:0016491">
    <property type="term" value="F:oxidoreductase activity"/>
    <property type="evidence" value="ECO:0007669"/>
    <property type="project" value="InterPro"/>
</dbReference>
<dbReference type="InterPro" id="IPR051397">
    <property type="entry name" value="Zn-ADH-like_protein"/>
</dbReference>
<name>A0A1H7ABJ0_9RHOB</name>
<keyword evidence="3" id="KW-1185">Reference proteome</keyword>
<organism evidence="2 3">
    <name type="scientific">Cribrihabitans marinus</name>
    <dbReference type="NCBI Taxonomy" id="1227549"/>
    <lineage>
        <taxon>Bacteria</taxon>
        <taxon>Pseudomonadati</taxon>
        <taxon>Pseudomonadota</taxon>
        <taxon>Alphaproteobacteria</taxon>
        <taxon>Rhodobacterales</taxon>
        <taxon>Paracoccaceae</taxon>
        <taxon>Cribrihabitans</taxon>
    </lineage>
</organism>
<feature type="domain" description="Enoyl reductase (ER)" evidence="1">
    <location>
        <begin position="10"/>
        <end position="316"/>
    </location>
</feature>
<dbReference type="InterPro" id="IPR011032">
    <property type="entry name" value="GroES-like_sf"/>
</dbReference>
<dbReference type="STRING" id="1227549.SAMN05444007_105298"/>
<evidence type="ECO:0000313" key="2">
    <source>
        <dbReference type="EMBL" id="SEJ58375.1"/>
    </source>
</evidence>
<reference evidence="2 3" key="1">
    <citation type="submission" date="2016-10" db="EMBL/GenBank/DDBJ databases">
        <authorList>
            <person name="de Groot N.N."/>
        </authorList>
    </citation>
    <scope>NUCLEOTIDE SEQUENCE [LARGE SCALE GENOMIC DNA]</scope>
    <source>
        <strain evidence="2 3">DSM 29340</strain>
    </source>
</reference>
<proteinExistence type="predicted"/>
<evidence type="ECO:0000259" key="1">
    <source>
        <dbReference type="SMART" id="SM00829"/>
    </source>
</evidence>
<dbReference type="PANTHER" id="PTHR43677">
    <property type="entry name" value="SHORT-CHAIN DEHYDROGENASE/REDUCTASE"/>
    <property type="match status" value="1"/>
</dbReference>
<protein>
    <submittedName>
        <fullName evidence="2">NADPH2:quinone reductase</fullName>
    </submittedName>
</protein>
<sequence>MRAFQVLQAGSPPQLVEIDRPEPGPGQVSVRIRACGLNFADLLMVKGTYQDTPEPPFTLGMEIAGEVTKLGDRVTDLDVRDRIAAFGGHGGLAEHGVFDVARSVRLPDAMSDTDAAALQIAYGTSHVALAHRARLQPGETLLVTGAAGGVGLTAVEIGKLLGARVIAQARGAAKLEVAREAGADHLIDAGEDLRARVLDLGGADVVYDAIGGDVFKAAFRATNPEGRLLPIGFAGGEVPQIPANHLLVKNLSVLGVYFGAYLGFRPEVVRDSFETLIGWYLAGRLRPHVSHVLPLDRADEGLALLRERKSTGKVVITPGG</sequence>
<dbReference type="Proteomes" id="UP000199379">
    <property type="component" value="Unassembled WGS sequence"/>
</dbReference>
<dbReference type="RefSeq" id="WP_092366378.1">
    <property type="nucleotide sequence ID" value="NZ_BMGV01000005.1"/>
</dbReference>
<dbReference type="Gene3D" id="3.40.50.720">
    <property type="entry name" value="NAD(P)-binding Rossmann-like Domain"/>
    <property type="match status" value="1"/>
</dbReference>
<accession>A0A1H7ABJ0</accession>
<dbReference type="Gene3D" id="3.90.180.10">
    <property type="entry name" value="Medium-chain alcohol dehydrogenases, catalytic domain"/>
    <property type="match status" value="1"/>
</dbReference>
<dbReference type="InterPro" id="IPR036291">
    <property type="entry name" value="NAD(P)-bd_dom_sf"/>
</dbReference>
<dbReference type="InterPro" id="IPR020843">
    <property type="entry name" value="ER"/>
</dbReference>
<dbReference type="SUPFAM" id="SSF50129">
    <property type="entry name" value="GroES-like"/>
    <property type="match status" value="1"/>
</dbReference>
<gene>
    <name evidence="2" type="ORF">SAMN05444007_105298</name>
</gene>
<dbReference type="InterPro" id="IPR013154">
    <property type="entry name" value="ADH-like_N"/>
</dbReference>
<evidence type="ECO:0000313" key="3">
    <source>
        <dbReference type="Proteomes" id="UP000199379"/>
    </source>
</evidence>
<dbReference type="PANTHER" id="PTHR43677:SF4">
    <property type="entry name" value="QUINONE OXIDOREDUCTASE-LIKE PROTEIN 2"/>
    <property type="match status" value="1"/>
</dbReference>
<dbReference type="AlphaFoldDB" id="A0A1H7ABJ0"/>
<dbReference type="CDD" id="cd08241">
    <property type="entry name" value="QOR1"/>
    <property type="match status" value="1"/>
</dbReference>
<dbReference type="Pfam" id="PF00107">
    <property type="entry name" value="ADH_zinc_N"/>
    <property type="match status" value="1"/>
</dbReference>
<dbReference type="SMART" id="SM00829">
    <property type="entry name" value="PKS_ER"/>
    <property type="match status" value="1"/>
</dbReference>
<dbReference type="OrthoDB" id="4190732at2"/>
<dbReference type="InterPro" id="IPR013149">
    <property type="entry name" value="ADH-like_C"/>
</dbReference>